<organism evidence="3 4">
    <name type="scientific">Dyadobacter sediminis</name>
    <dbReference type="NCBI Taxonomy" id="1493691"/>
    <lineage>
        <taxon>Bacteria</taxon>
        <taxon>Pseudomonadati</taxon>
        <taxon>Bacteroidota</taxon>
        <taxon>Cytophagia</taxon>
        <taxon>Cytophagales</taxon>
        <taxon>Spirosomataceae</taxon>
        <taxon>Dyadobacter</taxon>
    </lineage>
</organism>
<dbReference type="OrthoDB" id="7362103at2"/>
<dbReference type="InterPro" id="IPR025232">
    <property type="entry name" value="DUF4174"/>
</dbReference>
<reference evidence="3 4" key="1">
    <citation type="submission" date="2019-05" db="EMBL/GenBank/DDBJ databases">
        <authorList>
            <person name="Qu J.-H."/>
        </authorList>
    </citation>
    <scope>NUCLEOTIDE SEQUENCE [LARGE SCALE GENOMIC DNA]</scope>
    <source>
        <strain evidence="3 4">Z12</strain>
    </source>
</reference>
<dbReference type="EMBL" id="VCEI01000011">
    <property type="protein sequence ID" value="TLU96428.1"/>
    <property type="molecule type" value="Genomic_DNA"/>
</dbReference>
<gene>
    <name evidence="3" type="ORF">FEM55_04655</name>
</gene>
<keyword evidence="1" id="KW-0732">Signal</keyword>
<feature type="domain" description="DUF4174" evidence="2">
    <location>
        <begin position="14"/>
        <end position="115"/>
    </location>
</feature>
<dbReference type="Proteomes" id="UP000309788">
    <property type="component" value="Unassembled WGS sequence"/>
</dbReference>
<proteinExistence type="predicted"/>
<dbReference type="RefSeq" id="WP_138280122.1">
    <property type="nucleotide sequence ID" value="NZ_BMGE01000001.1"/>
</dbReference>
<protein>
    <submittedName>
        <fullName evidence="3">DUF4174 domain-containing protein</fullName>
    </submittedName>
</protein>
<evidence type="ECO:0000259" key="2">
    <source>
        <dbReference type="Pfam" id="PF13778"/>
    </source>
</evidence>
<name>A0A5R9KJM5_9BACT</name>
<comment type="caution">
    <text evidence="3">The sequence shown here is derived from an EMBL/GenBank/DDBJ whole genome shotgun (WGS) entry which is preliminary data.</text>
</comment>
<dbReference type="Pfam" id="PF13778">
    <property type="entry name" value="DUF4174"/>
    <property type="match status" value="1"/>
</dbReference>
<evidence type="ECO:0000313" key="3">
    <source>
        <dbReference type="EMBL" id="TLU96428.1"/>
    </source>
</evidence>
<dbReference type="AlphaFoldDB" id="A0A5R9KJM5"/>
<accession>A0A5R9KJM5</accession>
<keyword evidence="4" id="KW-1185">Reference proteome</keyword>
<sequence length="120" mass="13927">MKTITALMLMILTMADQPRKVLLFYKPAGEQQWKAQLQELEAAQKEIRERDIEIRSISGSARNADEWKKWNVDTSEAFTFILIGRDGGEKLRSAEIVKTDKLFGLIDAMPMRRREMKKEP</sequence>
<evidence type="ECO:0000256" key="1">
    <source>
        <dbReference type="ARBA" id="ARBA00022729"/>
    </source>
</evidence>
<evidence type="ECO:0000313" key="4">
    <source>
        <dbReference type="Proteomes" id="UP000309788"/>
    </source>
</evidence>